<feature type="domain" description="Acetyl-coenzyme A synthetase N-terminal" evidence="4">
    <location>
        <begin position="34"/>
        <end position="90"/>
    </location>
</feature>
<protein>
    <recommendedName>
        <fullName evidence="2">acetate--CoA ligase</fullName>
        <ecNumber evidence="2">6.2.1.1</ecNumber>
    </recommendedName>
</protein>
<dbReference type="PANTHER" id="PTHR24095:SF14">
    <property type="entry name" value="ACETYL-COENZYME A SYNTHETASE 1"/>
    <property type="match status" value="1"/>
</dbReference>
<dbReference type="PANTHER" id="PTHR24095">
    <property type="entry name" value="ACETYL-COENZYME A SYNTHETASE"/>
    <property type="match status" value="1"/>
</dbReference>
<dbReference type="EC" id="6.2.1.1" evidence="2"/>
<dbReference type="InterPro" id="IPR042099">
    <property type="entry name" value="ANL_N_sf"/>
</dbReference>
<reference evidence="5 6" key="1">
    <citation type="submission" date="2021-06" db="EMBL/GenBank/DDBJ databases">
        <authorList>
            <person name="Kallberg Y."/>
            <person name="Tangrot J."/>
            <person name="Rosling A."/>
        </authorList>
    </citation>
    <scope>NUCLEOTIDE SEQUENCE [LARGE SCALE GENOMIC DNA]</scope>
    <source>
        <strain evidence="5 6">120-4 pot B 10/14</strain>
    </source>
</reference>
<evidence type="ECO:0000313" key="6">
    <source>
        <dbReference type="Proteomes" id="UP000789901"/>
    </source>
</evidence>
<comment type="similarity">
    <text evidence="1">Belongs to the ATP-dependent AMP-binding enzyme family.</text>
</comment>
<dbReference type="Pfam" id="PF16177">
    <property type="entry name" value="ACAS_N"/>
    <property type="match status" value="1"/>
</dbReference>
<dbReference type="EMBL" id="CAJVQB010077357">
    <property type="protein sequence ID" value="CAG8844866.1"/>
    <property type="molecule type" value="Genomic_DNA"/>
</dbReference>
<dbReference type="PROSITE" id="PS00455">
    <property type="entry name" value="AMP_BINDING"/>
    <property type="match status" value="1"/>
</dbReference>
<sequence length="309" mass="34849">MSTDHLNIEFKLHPVPNRLLSRNPPPHVNSMEQYKKLYEESIKNPTEFWGKLAKELLTWHTPFKTVLSGGFEYGDVIWFREGQLNASYNCLERHAIINPDKVAIIYEADEPDESRKITYRELLHDVCRFANVLKAHGVRKGDIVTIYMPMVPEVAIALLACARLGAVHSVVFAGFSPDSLRDRILDASSKFVITANEGCRGGKIIHIKKIIDKALTECPGVKRVFVLRRTDSSAPFSSPRDVWWHDEIEKQRPYCPPEIVNAEDPLFMIYTSGSTGRPKGVLHATGGYLLGAAANLKYVFDYHEGDIIG</sequence>
<dbReference type="InterPro" id="IPR000873">
    <property type="entry name" value="AMP-dep_synth/lig_dom"/>
</dbReference>
<feature type="domain" description="AMP-dependent synthetase/ligase" evidence="3">
    <location>
        <begin position="92"/>
        <end position="304"/>
    </location>
</feature>
<name>A0ABN7X0L7_GIGMA</name>
<dbReference type="Pfam" id="PF00501">
    <property type="entry name" value="AMP-binding"/>
    <property type="match status" value="1"/>
</dbReference>
<dbReference type="InterPro" id="IPR032387">
    <property type="entry name" value="ACAS_N"/>
</dbReference>
<dbReference type="InterPro" id="IPR020845">
    <property type="entry name" value="AMP-binding_CS"/>
</dbReference>
<dbReference type="SUPFAM" id="SSF56801">
    <property type="entry name" value="Acetyl-CoA synthetase-like"/>
    <property type="match status" value="1"/>
</dbReference>
<evidence type="ECO:0000256" key="1">
    <source>
        <dbReference type="ARBA" id="ARBA00006432"/>
    </source>
</evidence>
<evidence type="ECO:0000259" key="4">
    <source>
        <dbReference type="Pfam" id="PF16177"/>
    </source>
</evidence>
<evidence type="ECO:0000259" key="3">
    <source>
        <dbReference type="Pfam" id="PF00501"/>
    </source>
</evidence>
<dbReference type="Gene3D" id="3.40.50.12780">
    <property type="entry name" value="N-terminal domain of ligase-like"/>
    <property type="match status" value="1"/>
</dbReference>
<comment type="caution">
    <text evidence="5">The sequence shown here is derived from an EMBL/GenBank/DDBJ whole genome shotgun (WGS) entry which is preliminary data.</text>
</comment>
<dbReference type="Proteomes" id="UP000789901">
    <property type="component" value="Unassembled WGS sequence"/>
</dbReference>
<evidence type="ECO:0000313" key="5">
    <source>
        <dbReference type="EMBL" id="CAG8844866.1"/>
    </source>
</evidence>
<feature type="non-terminal residue" evidence="5">
    <location>
        <position position="309"/>
    </location>
</feature>
<evidence type="ECO:0000256" key="2">
    <source>
        <dbReference type="ARBA" id="ARBA00013275"/>
    </source>
</evidence>
<accession>A0ABN7X0L7</accession>
<keyword evidence="6" id="KW-1185">Reference proteome</keyword>
<gene>
    <name evidence="5" type="ORF">GMARGA_LOCUS37338</name>
</gene>
<organism evidence="5 6">
    <name type="scientific">Gigaspora margarita</name>
    <dbReference type="NCBI Taxonomy" id="4874"/>
    <lineage>
        <taxon>Eukaryota</taxon>
        <taxon>Fungi</taxon>
        <taxon>Fungi incertae sedis</taxon>
        <taxon>Mucoromycota</taxon>
        <taxon>Glomeromycotina</taxon>
        <taxon>Glomeromycetes</taxon>
        <taxon>Diversisporales</taxon>
        <taxon>Gigasporaceae</taxon>
        <taxon>Gigaspora</taxon>
    </lineage>
</organism>
<proteinExistence type="inferred from homology"/>